<accession>A0A8S3VAC2</accession>
<name>A0A8S3VAC2_MYTED</name>
<sequence>MMTEDKRTNTEVNGTSDQIYAGFKQKQSPYGNILKNINALQLKLYQNDKHLQFIREENCLIRNLLDEQITSLLEDIREKDSMIQKLQNVKKEHTLNGLTVKLDTVIGEISGMCSAVNELLVEVRRKRSQSDTKNITLNIKQKGILNISTEE</sequence>
<organism evidence="1 2">
    <name type="scientific">Mytilus edulis</name>
    <name type="common">Blue mussel</name>
    <dbReference type="NCBI Taxonomy" id="6550"/>
    <lineage>
        <taxon>Eukaryota</taxon>
        <taxon>Metazoa</taxon>
        <taxon>Spiralia</taxon>
        <taxon>Lophotrochozoa</taxon>
        <taxon>Mollusca</taxon>
        <taxon>Bivalvia</taxon>
        <taxon>Autobranchia</taxon>
        <taxon>Pteriomorphia</taxon>
        <taxon>Mytilida</taxon>
        <taxon>Mytiloidea</taxon>
        <taxon>Mytilidae</taxon>
        <taxon>Mytilinae</taxon>
        <taxon>Mytilus</taxon>
    </lineage>
</organism>
<protein>
    <submittedName>
        <fullName evidence="1">Uncharacterized protein</fullName>
    </submittedName>
</protein>
<evidence type="ECO:0000313" key="1">
    <source>
        <dbReference type="EMBL" id="CAG2251130.1"/>
    </source>
</evidence>
<dbReference type="AlphaFoldDB" id="A0A8S3VAC2"/>
<gene>
    <name evidence="1" type="ORF">MEDL_62803</name>
</gene>
<proteinExistence type="predicted"/>
<evidence type="ECO:0000313" key="2">
    <source>
        <dbReference type="Proteomes" id="UP000683360"/>
    </source>
</evidence>
<dbReference type="Proteomes" id="UP000683360">
    <property type="component" value="Unassembled WGS sequence"/>
</dbReference>
<comment type="caution">
    <text evidence="1">The sequence shown here is derived from an EMBL/GenBank/DDBJ whole genome shotgun (WGS) entry which is preliminary data.</text>
</comment>
<dbReference type="EMBL" id="CAJPWZ010003075">
    <property type="protein sequence ID" value="CAG2251130.1"/>
    <property type="molecule type" value="Genomic_DNA"/>
</dbReference>
<reference evidence="1" key="1">
    <citation type="submission" date="2021-03" db="EMBL/GenBank/DDBJ databases">
        <authorList>
            <person name="Bekaert M."/>
        </authorList>
    </citation>
    <scope>NUCLEOTIDE SEQUENCE</scope>
</reference>
<keyword evidence="2" id="KW-1185">Reference proteome</keyword>